<comment type="caution">
    <text evidence="10">The sequence shown here is derived from an EMBL/GenBank/DDBJ whole genome shotgun (WGS) entry which is preliminary data.</text>
</comment>
<evidence type="ECO:0000256" key="5">
    <source>
        <dbReference type="ARBA" id="ARBA00023163"/>
    </source>
</evidence>
<dbReference type="Pfam" id="PF00072">
    <property type="entry name" value="Response_reg"/>
    <property type="match status" value="1"/>
</dbReference>
<keyword evidence="5" id="KW-0804">Transcription</keyword>
<feature type="modified residue" description="4-aspartylphosphate" evidence="6">
    <location>
        <position position="51"/>
    </location>
</feature>
<proteinExistence type="predicted"/>
<evidence type="ECO:0000256" key="7">
    <source>
        <dbReference type="PROSITE-ProRule" id="PRU01091"/>
    </source>
</evidence>
<keyword evidence="11" id="KW-1185">Reference proteome</keyword>
<evidence type="ECO:0000313" key="10">
    <source>
        <dbReference type="EMBL" id="MCQ5341908.1"/>
    </source>
</evidence>
<accession>A0ABT1SPX2</accession>
<dbReference type="PROSITE" id="PS51755">
    <property type="entry name" value="OMPR_PHOB"/>
    <property type="match status" value="1"/>
</dbReference>
<dbReference type="SUPFAM" id="SSF46894">
    <property type="entry name" value="C-terminal effector domain of the bipartite response regulators"/>
    <property type="match status" value="1"/>
</dbReference>
<keyword evidence="2" id="KW-0902">Two-component regulatory system</keyword>
<dbReference type="InterPro" id="IPR036388">
    <property type="entry name" value="WH-like_DNA-bd_sf"/>
</dbReference>
<evidence type="ECO:0000313" key="11">
    <source>
        <dbReference type="Proteomes" id="UP001206692"/>
    </source>
</evidence>
<evidence type="ECO:0000256" key="4">
    <source>
        <dbReference type="ARBA" id="ARBA00023125"/>
    </source>
</evidence>
<evidence type="ECO:0000256" key="6">
    <source>
        <dbReference type="PROSITE-ProRule" id="PRU00169"/>
    </source>
</evidence>
<organism evidence="10 11">
    <name type="scientific">Megasphaera massiliensis</name>
    <dbReference type="NCBI Taxonomy" id="1232428"/>
    <lineage>
        <taxon>Bacteria</taxon>
        <taxon>Bacillati</taxon>
        <taxon>Bacillota</taxon>
        <taxon>Negativicutes</taxon>
        <taxon>Veillonellales</taxon>
        <taxon>Veillonellaceae</taxon>
        <taxon>Megasphaera</taxon>
    </lineage>
</organism>
<name>A0ABT1SPX2_9FIRM</name>
<dbReference type="InterPro" id="IPR011006">
    <property type="entry name" value="CheY-like_superfamily"/>
</dbReference>
<evidence type="ECO:0000259" key="9">
    <source>
        <dbReference type="PROSITE" id="PS51755"/>
    </source>
</evidence>
<dbReference type="PANTHER" id="PTHR48111:SF22">
    <property type="entry name" value="REGULATOR OF RPOS"/>
    <property type="match status" value="1"/>
</dbReference>
<sequence length="225" mass="25171">MRLLLAEDEKEMSAALVAILTHSGYEVDAVYDGQAAVDKALVQSYDCMILDIMMPKKDGVQALQEIREKGDMTPVLMLTAKAEVDDRITGLDAGADDYLTKPFAMGELLARLRSLTRRSQSFTPAKLHVGAVKLDVDEQEMVCCSSIRLANRETKLMKFFMANVGKSLSTEQIFDNVWGDEGDVDDNIVFMYVSYLREKLEAIQADIEIVGERGQTYLLSVKERK</sequence>
<dbReference type="EMBL" id="JANGEW010000003">
    <property type="protein sequence ID" value="MCQ5341908.1"/>
    <property type="molecule type" value="Genomic_DNA"/>
</dbReference>
<keyword evidence="4 7" id="KW-0238">DNA-binding</keyword>
<keyword evidence="3" id="KW-0805">Transcription regulation</keyword>
<evidence type="ECO:0000256" key="1">
    <source>
        <dbReference type="ARBA" id="ARBA00022553"/>
    </source>
</evidence>
<dbReference type="SMART" id="SM00862">
    <property type="entry name" value="Trans_reg_C"/>
    <property type="match status" value="1"/>
</dbReference>
<dbReference type="Gene3D" id="6.10.250.690">
    <property type="match status" value="1"/>
</dbReference>
<dbReference type="CDD" id="cd00383">
    <property type="entry name" value="trans_reg_C"/>
    <property type="match status" value="1"/>
</dbReference>
<dbReference type="Gene3D" id="3.40.50.2300">
    <property type="match status" value="1"/>
</dbReference>
<dbReference type="InterPro" id="IPR039420">
    <property type="entry name" value="WalR-like"/>
</dbReference>
<feature type="DNA-binding region" description="OmpR/PhoB-type" evidence="7">
    <location>
        <begin position="124"/>
        <end position="221"/>
    </location>
</feature>
<dbReference type="InterPro" id="IPR001789">
    <property type="entry name" value="Sig_transdc_resp-reg_receiver"/>
</dbReference>
<dbReference type="InterPro" id="IPR016032">
    <property type="entry name" value="Sig_transdc_resp-reg_C-effctor"/>
</dbReference>
<dbReference type="SUPFAM" id="SSF52172">
    <property type="entry name" value="CheY-like"/>
    <property type="match status" value="1"/>
</dbReference>
<dbReference type="InterPro" id="IPR001867">
    <property type="entry name" value="OmpR/PhoB-type_DNA-bd"/>
</dbReference>
<feature type="domain" description="OmpR/PhoB-type" evidence="9">
    <location>
        <begin position="124"/>
        <end position="221"/>
    </location>
</feature>
<feature type="domain" description="Response regulatory" evidence="8">
    <location>
        <begin position="2"/>
        <end position="116"/>
    </location>
</feature>
<evidence type="ECO:0000259" key="8">
    <source>
        <dbReference type="PROSITE" id="PS50110"/>
    </source>
</evidence>
<dbReference type="Proteomes" id="UP001206692">
    <property type="component" value="Unassembled WGS sequence"/>
</dbReference>
<dbReference type="Pfam" id="PF00486">
    <property type="entry name" value="Trans_reg_C"/>
    <property type="match status" value="1"/>
</dbReference>
<evidence type="ECO:0000256" key="3">
    <source>
        <dbReference type="ARBA" id="ARBA00023015"/>
    </source>
</evidence>
<keyword evidence="1 6" id="KW-0597">Phosphoprotein</keyword>
<dbReference type="RefSeq" id="WP_062411612.1">
    <property type="nucleotide sequence ID" value="NZ_JAJCIO010000003.1"/>
</dbReference>
<dbReference type="PANTHER" id="PTHR48111">
    <property type="entry name" value="REGULATOR OF RPOS"/>
    <property type="match status" value="1"/>
</dbReference>
<dbReference type="Gene3D" id="1.10.10.10">
    <property type="entry name" value="Winged helix-like DNA-binding domain superfamily/Winged helix DNA-binding domain"/>
    <property type="match status" value="1"/>
</dbReference>
<dbReference type="SMART" id="SM00448">
    <property type="entry name" value="REC"/>
    <property type="match status" value="1"/>
</dbReference>
<reference evidence="10 11" key="1">
    <citation type="submission" date="2022-06" db="EMBL/GenBank/DDBJ databases">
        <title>Isolation of gut microbiota from human fecal samples.</title>
        <authorList>
            <person name="Pamer E.G."/>
            <person name="Barat B."/>
            <person name="Waligurski E."/>
            <person name="Medina S."/>
            <person name="Paddock L."/>
            <person name="Mostad J."/>
        </authorList>
    </citation>
    <scope>NUCLEOTIDE SEQUENCE [LARGE SCALE GENOMIC DNA]</scope>
    <source>
        <strain evidence="10 11">DFI.1.1</strain>
    </source>
</reference>
<evidence type="ECO:0000256" key="2">
    <source>
        <dbReference type="ARBA" id="ARBA00023012"/>
    </source>
</evidence>
<gene>
    <name evidence="10" type="ORF">NE675_02490</name>
</gene>
<dbReference type="PROSITE" id="PS50110">
    <property type="entry name" value="RESPONSE_REGULATORY"/>
    <property type="match status" value="1"/>
</dbReference>
<protein>
    <submittedName>
        <fullName evidence="10">Response regulator transcription factor</fullName>
    </submittedName>
</protein>